<organism evidence="1 2">
    <name type="scientific">Durusdinium trenchii</name>
    <dbReference type="NCBI Taxonomy" id="1381693"/>
    <lineage>
        <taxon>Eukaryota</taxon>
        <taxon>Sar</taxon>
        <taxon>Alveolata</taxon>
        <taxon>Dinophyceae</taxon>
        <taxon>Suessiales</taxon>
        <taxon>Symbiodiniaceae</taxon>
        <taxon>Durusdinium</taxon>
    </lineage>
</organism>
<reference evidence="1 2" key="1">
    <citation type="submission" date="2024-02" db="EMBL/GenBank/DDBJ databases">
        <authorList>
            <person name="Chen Y."/>
            <person name="Shah S."/>
            <person name="Dougan E. K."/>
            <person name="Thang M."/>
            <person name="Chan C."/>
        </authorList>
    </citation>
    <scope>NUCLEOTIDE SEQUENCE [LARGE SCALE GENOMIC DNA]</scope>
</reference>
<accession>A0ABP0LSA0</accession>
<proteinExistence type="predicted"/>
<evidence type="ECO:0000313" key="1">
    <source>
        <dbReference type="EMBL" id="CAK9041404.1"/>
    </source>
</evidence>
<gene>
    <name evidence="1" type="ORF">SCF082_LOCUS23925</name>
</gene>
<keyword evidence="2" id="KW-1185">Reference proteome</keyword>
<name>A0ABP0LSA0_9DINO</name>
<protein>
    <submittedName>
        <fullName evidence="1">Uncharacterized protein</fullName>
    </submittedName>
</protein>
<dbReference type="EMBL" id="CAXAMM010017557">
    <property type="protein sequence ID" value="CAK9041404.1"/>
    <property type="molecule type" value="Genomic_DNA"/>
</dbReference>
<dbReference type="Proteomes" id="UP001642464">
    <property type="component" value="Unassembled WGS sequence"/>
</dbReference>
<comment type="caution">
    <text evidence="1">The sequence shown here is derived from an EMBL/GenBank/DDBJ whole genome shotgun (WGS) entry which is preliminary data.</text>
</comment>
<dbReference type="InterPro" id="IPR000571">
    <property type="entry name" value="Znf_CCCH"/>
</dbReference>
<sequence length="195" mass="21726">MNSDDDMPTGEGSSCSSSDFDALRPVVLSNDSPRKELDEKDLNAASSTGPPRSSTAASVDAEEDAEVNFESLPGYRKDPCNCCLFFTTPYSCQKGASCRYCHHEPDEQLNPPNSRPRKVRRERCKRRLQYLNSLLTINQGPEEVRDALQVEAQKHVYTRTIAQSLVTEHLRRQGASPAQLPVSTSMCRASIRFSL</sequence>
<evidence type="ECO:0000313" key="2">
    <source>
        <dbReference type="Proteomes" id="UP001642464"/>
    </source>
</evidence>
<dbReference type="PROSITE" id="PS50103">
    <property type="entry name" value="ZF_C3H1"/>
    <property type="match status" value="1"/>
</dbReference>